<dbReference type="PROSITE" id="PS50956">
    <property type="entry name" value="HTH_ASNC_2"/>
    <property type="match status" value="1"/>
</dbReference>
<proteinExistence type="predicted"/>
<dbReference type="InterPro" id="IPR036390">
    <property type="entry name" value="WH_DNA-bd_sf"/>
</dbReference>
<name>A0ABW0U976_9BACI</name>
<keyword evidence="3" id="KW-0804">Transcription</keyword>
<feature type="domain" description="HTH asnC-type" evidence="4">
    <location>
        <begin position="1"/>
        <end position="66"/>
    </location>
</feature>
<evidence type="ECO:0000313" key="5">
    <source>
        <dbReference type="EMBL" id="MFC5629390.1"/>
    </source>
</evidence>
<dbReference type="Proteomes" id="UP001596143">
    <property type="component" value="Unassembled WGS sequence"/>
</dbReference>
<dbReference type="EMBL" id="JBHSPF010000059">
    <property type="protein sequence ID" value="MFC5629390.1"/>
    <property type="molecule type" value="Genomic_DNA"/>
</dbReference>
<dbReference type="PANTHER" id="PTHR43413">
    <property type="entry name" value="TRANSCRIPTIONAL REGULATOR, ASNC FAMILY"/>
    <property type="match status" value="1"/>
</dbReference>
<dbReference type="SUPFAM" id="SSF54909">
    <property type="entry name" value="Dimeric alpha+beta barrel"/>
    <property type="match status" value="1"/>
</dbReference>
<evidence type="ECO:0000256" key="1">
    <source>
        <dbReference type="ARBA" id="ARBA00023015"/>
    </source>
</evidence>
<accession>A0ABW0U976</accession>
<dbReference type="Gene3D" id="3.30.70.920">
    <property type="match status" value="1"/>
</dbReference>
<keyword evidence="1" id="KW-0805">Transcription regulation</keyword>
<comment type="caution">
    <text evidence="5">The sequence shown here is derived from an EMBL/GenBank/DDBJ whole genome shotgun (WGS) entry which is preliminary data.</text>
</comment>
<protein>
    <submittedName>
        <fullName evidence="5">Lrp/AsnC family transcriptional regulator</fullName>
    </submittedName>
</protein>
<evidence type="ECO:0000256" key="2">
    <source>
        <dbReference type="ARBA" id="ARBA00023125"/>
    </source>
</evidence>
<dbReference type="InterPro" id="IPR019888">
    <property type="entry name" value="Tscrpt_reg_AsnC-like"/>
</dbReference>
<dbReference type="InterPro" id="IPR036388">
    <property type="entry name" value="WH-like_DNA-bd_sf"/>
</dbReference>
<dbReference type="RefSeq" id="WP_270897117.1">
    <property type="nucleotide sequence ID" value="NZ_JBHSPF010000059.1"/>
</dbReference>
<dbReference type="InterPro" id="IPR000485">
    <property type="entry name" value="AsnC-type_HTH_dom"/>
</dbReference>
<gene>
    <name evidence="5" type="ORF">ACFPTR_11045</name>
</gene>
<evidence type="ECO:0000259" key="4">
    <source>
        <dbReference type="PROSITE" id="PS50956"/>
    </source>
</evidence>
<evidence type="ECO:0000313" key="6">
    <source>
        <dbReference type="Proteomes" id="UP001596143"/>
    </source>
</evidence>
<dbReference type="InterPro" id="IPR000835">
    <property type="entry name" value="HTH_MarR-typ"/>
</dbReference>
<dbReference type="InterPro" id="IPR011008">
    <property type="entry name" value="Dimeric_a/b-barrel"/>
</dbReference>
<dbReference type="SUPFAM" id="SSF46785">
    <property type="entry name" value="Winged helix' DNA-binding domain"/>
    <property type="match status" value="1"/>
</dbReference>
<dbReference type="Pfam" id="PF01037">
    <property type="entry name" value="AsnC_trans_reg"/>
    <property type="match status" value="1"/>
</dbReference>
<evidence type="ECO:0000256" key="3">
    <source>
        <dbReference type="ARBA" id="ARBA00023163"/>
    </source>
</evidence>
<keyword evidence="2" id="KW-0238">DNA-binding</keyword>
<dbReference type="PANTHER" id="PTHR43413:SF7">
    <property type="entry name" value="HTH-TYPE TRANSCRIPTIONAL REGULATOR PTR2"/>
    <property type="match status" value="1"/>
</dbReference>
<dbReference type="SMART" id="SM00344">
    <property type="entry name" value="HTH_ASNC"/>
    <property type="match status" value="1"/>
</dbReference>
<dbReference type="Pfam" id="PF01047">
    <property type="entry name" value="MarR"/>
    <property type="match status" value="1"/>
</dbReference>
<dbReference type="InterPro" id="IPR019887">
    <property type="entry name" value="Tscrpt_reg_AsnC/Lrp_C"/>
</dbReference>
<dbReference type="Gene3D" id="1.10.10.10">
    <property type="entry name" value="Winged helix-like DNA-binding domain superfamily/Winged helix DNA-binding domain"/>
    <property type="match status" value="1"/>
</dbReference>
<keyword evidence="6" id="KW-1185">Reference proteome</keyword>
<sequence>MNETKLEILRILEENGRLPIDTIAKLVQRDKEEVAKIIQSLEDEKMILGYRAVVDWEKDQENTGVTAMIDVKVTPKRGVGFEQVAKRIYRFKEVDALYLMSGAYDLSVVVHGETMTEVANFVSEKLSTLDDVVSTTTHFRLKTYKHDGVIFHDEDNEDKRMVVSP</sequence>
<dbReference type="InterPro" id="IPR050684">
    <property type="entry name" value="HTH-Siroheme_Decarb"/>
</dbReference>
<organism evidence="5 6">
    <name type="scientific">Aliibacillus thermotolerans</name>
    <dbReference type="NCBI Taxonomy" id="1834418"/>
    <lineage>
        <taxon>Bacteria</taxon>
        <taxon>Bacillati</taxon>
        <taxon>Bacillota</taxon>
        <taxon>Bacilli</taxon>
        <taxon>Bacillales</taxon>
        <taxon>Bacillaceae</taxon>
        <taxon>Aliibacillus</taxon>
    </lineage>
</organism>
<reference evidence="6" key="1">
    <citation type="journal article" date="2019" name="Int. J. Syst. Evol. Microbiol.">
        <title>The Global Catalogue of Microorganisms (GCM) 10K type strain sequencing project: providing services to taxonomists for standard genome sequencing and annotation.</title>
        <authorList>
            <consortium name="The Broad Institute Genomics Platform"/>
            <consortium name="The Broad Institute Genome Sequencing Center for Infectious Disease"/>
            <person name="Wu L."/>
            <person name="Ma J."/>
        </authorList>
    </citation>
    <scope>NUCLEOTIDE SEQUENCE [LARGE SCALE GENOMIC DNA]</scope>
    <source>
        <strain evidence="6">CGMCC 1.15790</strain>
    </source>
</reference>